<sequence length="311" mass="33569">MAKLFSTAPGTIGETIIRFLAVPAPLTEGEFESLLGSLGWRVQEREASPPVYWVEAHAHPELLGRAEASVESGALVYIDLPVTESVDEDDEDGQAQLTELARRLFAEVPRLIPGPHRQHGQRITWPGACYDVSLSRAADQVGVVVESRGDSPTPAVDSGAERDPWRETARGLGRLMSVLSDLDRIELLVRGTPVVDISRAADVLWILATGPDDSITPVELSPAQRSALLEMGFFSPEGEEYPGQPNTQNYWYAGELPSTNGYFDWMGQLVVSALRDVYGAGEPGAVSWCGVALSDDASRTLRSLDLAQAGG</sequence>
<dbReference type="RefSeq" id="WP_235058109.1">
    <property type="nucleotide sequence ID" value="NZ_JAKFHA010000047.1"/>
</dbReference>
<proteinExistence type="predicted"/>
<keyword evidence="3" id="KW-1185">Reference proteome</keyword>
<protein>
    <submittedName>
        <fullName evidence="2">DUF6301 family protein</fullName>
    </submittedName>
</protein>
<feature type="domain" description="TY-Chap N-terminal" evidence="1">
    <location>
        <begin position="164"/>
        <end position="283"/>
    </location>
</feature>
<dbReference type="Pfam" id="PF19818">
    <property type="entry name" value="DUF6301"/>
    <property type="match status" value="1"/>
</dbReference>
<dbReference type="EMBL" id="JAKFHA010000047">
    <property type="protein sequence ID" value="MCF2533334.1"/>
    <property type="molecule type" value="Genomic_DNA"/>
</dbReference>
<evidence type="ECO:0000313" key="3">
    <source>
        <dbReference type="Proteomes" id="UP001165378"/>
    </source>
</evidence>
<dbReference type="Proteomes" id="UP001165378">
    <property type="component" value="Unassembled WGS sequence"/>
</dbReference>
<organism evidence="2 3">
    <name type="scientific">Yinghuangia soli</name>
    <dbReference type="NCBI Taxonomy" id="2908204"/>
    <lineage>
        <taxon>Bacteria</taxon>
        <taxon>Bacillati</taxon>
        <taxon>Actinomycetota</taxon>
        <taxon>Actinomycetes</taxon>
        <taxon>Kitasatosporales</taxon>
        <taxon>Streptomycetaceae</taxon>
        <taxon>Yinghuangia</taxon>
    </lineage>
</organism>
<dbReference type="AlphaFoldDB" id="A0AA41QAF7"/>
<evidence type="ECO:0000259" key="1">
    <source>
        <dbReference type="Pfam" id="PF22552"/>
    </source>
</evidence>
<accession>A0AA41QAF7</accession>
<name>A0AA41QAF7_9ACTN</name>
<dbReference type="InterPro" id="IPR054344">
    <property type="entry name" value="TY-Chap_N"/>
</dbReference>
<comment type="caution">
    <text evidence="2">The sequence shown here is derived from an EMBL/GenBank/DDBJ whole genome shotgun (WGS) entry which is preliminary data.</text>
</comment>
<reference evidence="2" key="1">
    <citation type="submission" date="2022-01" db="EMBL/GenBank/DDBJ databases">
        <title>Genome-Based Taxonomic Classification of the Phylum Actinobacteria.</title>
        <authorList>
            <person name="Gao Y."/>
        </authorList>
    </citation>
    <scope>NUCLEOTIDE SEQUENCE</scope>
    <source>
        <strain evidence="2">KLBMP 8922</strain>
    </source>
</reference>
<dbReference type="Pfam" id="PF22552">
    <property type="entry name" value="TY-Chap3"/>
    <property type="match status" value="1"/>
</dbReference>
<evidence type="ECO:0000313" key="2">
    <source>
        <dbReference type="EMBL" id="MCF2533334.1"/>
    </source>
</evidence>
<gene>
    <name evidence="2" type="ORF">LZ495_39800</name>
</gene>
<dbReference type="InterPro" id="IPR046268">
    <property type="entry name" value="DUF6301"/>
</dbReference>